<accession>A0ABS8S0V8</accession>
<comment type="catalytic activity">
    <reaction evidence="4">
        <text>a long-chain fatty acyl-CoA + 2 NADPH + 2 H(+) = a long-chain primary fatty alcohol + 2 NADP(+) + CoA</text>
        <dbReference type="Rhea" id="RHEA:52716"/>
        <dbReference type="ChEBI" id="CHEBI:15378"/>
        <dbReference type="ChEBI" id="CHEBI:57287"/>
        <dbReference type="ChEBI" id="CHEBI:57783"/>
        <dbReference type="ChEBI" id="CHEBI:58349"/>
        <dbReference type="ChEBI" id="CHEBI:77396"/>
        <dbReference type="ChEBI" id="CHEBI:83139"/>
        <dbReference type="EC" id="1.2.1.84"/>
    </reaction>
</comment>
<keyword evidence="8" id="KW-1185">Reference proteome</keyword>
<dbReference type="CDD" id="cd09071">
    <property type="entry name" value="FAR_C"/>
    <property type="match status" value="1"/>
</dbReference>
<dbReference type="Proteomes" id="UP000823775">
    <property type="component" value="Unassembled WGS sequence"/>
</dbReference>
<dbReference type="InterPro" id="IPR026055">
    <property type="entry name" value="FAR"/>
</dbReference>
<dbReference type="SUPFAM" id="SSF51735">
    <property type="entry name" value="NAD(P)-binding Rossmann-fold domains"/>
    <property type="match status" value="1"/>
</dbReference>
<evidence type="ECO:0000259" key="6">
    <source>
        <dbReference type="Pfam" id="PF07993"/>
    </source>
</evidence>
<keyword evidence="4" id="KW-0560">Oxidoreductase</keyword>
<dbReference type="Pfam" id="PF07993">
    <property type="entry name" value="NAD_binding_4"/>
    <property type="match status" value="1"/>
</dbReference>
<evidence type="ECO:0000259" key="5">
    <source>
        <dbReference type="Pfam" id="PF03015"/>
    </source>
</evidence>
<dbReference type="EMBL" id="JACEIK010000220">
    <property type="protein sequence ID" value="MCD7452733.1"/>
    <property type="molecule type" value="Genomic_DNA"/>
</dbReference>
<protein>
    <recommendedName>
        <fullName evidence="4">Fatty acyl-CoA reductase</fullName>
        <ecNumber evidence="4">1.2.1.84</ecNumber>
    </recommendedName>
</protein>
<keyword evidence="4" id="KW-0521">NADP</keyword>
<evidence type="ECO:0000256" key="2">
    <source>
        <dbReference type="ARBA" id="ARBA00022516"/>
    </source>
</evidence>
<sequence>MGEMLLGHLKKNLQVVIIRPTIITSTYKEPFPGWIEGVRTVDSFLLPYGKGALKFYYGDPDSKLDAIPGDMVVNSILAAVLAHENQYSQKVVIYHISSSSRNPLKNSDIMLFSFQYFTQNPWVNKDGKAIKVRAPMRPFSSMTTFRKHISTHYLPLLKMLKFVNLVSFHHIDKTYRNMKRKIDKAICLSELFGPYVFFYGSFDDVNTEKLRLAMKEINMDDMLYFDPRCIKWEDYFINTHIPGVVKYLF</sequence>
<dbReference type="Pfam" id="PF03015">
    <property type="entry name" value="Sterile"/>
    <property type="match status" value="1"/>
</dbReference>
<dbReference type="PANTHER" id="PTHR11011">
    <property type="entry name" value="MALE STERILITY PROTEIN 2-RELATED"/>
    <property type="match status" value="1"/>
</dbReference>
<comment type="caution">
    <text evidence="7">The sequence shown here is derived from an EMBL/GenBank/DDBJ whole genome shotgun (WGS) entry which is preliminary data.</text>
</comment>
<keyword evidence="3 4" id="KW-0443">Lipid metabolism</keyword>
<dbReference type="EC" id="1.2.1.84" evidence="4"/>
<evidence type="ECO:0000256" key="1">
    <source>
        <dbReference type="ARBA" id="ARBA00005928"/>
    </source>
</evidence>
<dbReference type="InterPro" id="IPR033640">
    <property type="entry name" value="FAR_C"/>
</dbReference>
<dbReference type="PANTHER" id="PTHR11011:SF111">
    <property type="entry name" value="FATTY ACYL-COA REDUCTASE"/>
    <property type="match status" value="1"/>
</dbReference>
<name>A0ABS8S0V8_DATST</name>
<evidence type="ECO:0000256" key="3">
    <source>
        <dbReference type="ARBA" id="ARBA00023098"/>
    </source>
</evidence>
<evidence type="ECO:0000256" key="4">
    <source>
        <dbReference type="RuleBase" id="RU363097"/>
    </source>
</evidence>
<dbReference type="InterPro" id="IPR036291">
    <property type="entry name" value="NAD(P)-bd_dom_sf"/>
</dbReference>
<comment type="function">
    <text evidence="4">Catalyzes the reduction of fatty acyl-CoA to fatty alcohols.</text>
</comment>
<reference evidence="7 8" key="1">
    <citation type="journal article" date="2021" name="BMC Genomics">
        <title>Datura genome reveals duplications of psychoactive alkaloid biosynthetic genes and high mutation rate following tissue culture.</title>
        <authorList>
            <person name="Rajewski A."/>
            <person name="Carter-House D."/>
            <person name="Stajich J."/>
            <person name="Litt A."/>
        </authorList>
    </citation>
    <scope>NUCLEOTIDE SEQUENCE [LARGE SCALE GENOMIC DNA]</scope>
    <source>
        <strain evidence="7">AR-01</strain>
    </source>
</reference>
<organism evidence="7 8">
    <name type="scientific">Datura stramonium</name>
    <name type="common">Jimsonweed</name>
    <name type="synonym">Common thornapple</name>
    <dbReference type="NCBI Taxonomy" id="4076"/>
    <lineage>
        <taxon>Eukaryota</taxon>
        <taxon>Viridiplantae</taxon>
        <taxon>Streptophyta</taxon>
        <taxon>Embryophyta</taxon>
        <taxon>Tracheophyta</taxon>
        <taxon>Spermatophyta</taxon>
        <taxon>Magnoliopsida</taxon>
        <taxon>eudicotyledons</taxon>
        <taxon>Gunneridae</taxon>
        <taxon>Pentapetalae</taxon>
        <taxon>asterids</taxon>
        <taxon>lamiids</taxon>
        <taxon>Solanales</taxon>
        <taxon>Solanaceae</taxon>
        <taxon>Solanoideae</taxon>
        <taxon>Datureae</taxon>
        <taxon>Datura</taxon>
    </lineage>
</organism>
<comment type="similarity">
    <text evidence="1 4">Belongs to the fatty acyl-CoA reductase family.</text>
</comment>
<dbReference type="InterPro" id="IPR013120">
    <property type="entry name" value="FAR_NAD-bd"/>
</dbReference>
<evidence type="ECO:0000313" key="7">
    <source>
        <dbReference type="EMBL" id="MCD7452733.1"/>
    </source>
</evidence>
<feature type="domain" description="Fatty acyl-CoA reductase C-terminal" evidence="5">
    <location>
        <begin position="152"/>
        <end position="249"/>
    </location>
</feature>
<proteinExistence type="inferred from homology"/>
<evidence type="ECO:0000313" key="8">
    <source>
        <dbReference type="Proteomes" id="UP000823775"/>
    </source>
</evidence>
<keyword evidence="2 4" id="KW-0444">Lipid biosynthesis</keyword>
<gene>
    <name evidence="7" type="ORF">HAX54_017952</name>
</gene>
<dbReference type="Gene3D" id="3.40.50.720">
    <property type="entry name" value="NAD(P)-binding Rossmann-like Domain"/>
    <property type="match status" value="1"/>
</dbReference>
<feature type="domain" description="Thioester reductase (TE)" evidence="6">
    <location>
        <begin position="1"/>
        <end position="76"/>
    </location>
</feature>